<dbReference type="Proteomes" id="UP001501231">
    <property type="component" value="Unassembled WGS sequence"/>
</dbReference>
<evidence type="ECO:0008006" key="6">
    <source>
        <dbReference type="Google" id="ProtNLM"/>
    </source>
</evidence>
<evidence type="ECO:0000256" key="1">
    <source>
        <dbReference type="SAM" id="MobiDB-lite"/>
    </source>
</evidence>
<dbReference type="RefSeq" id="WP_344594503.1">
    <property type="nucleotide sequence ID" value="NZ_BAAARW010000026.1"/>
</dbReference>
<evidence type="ECO:0000256" key="3">
    <source>
        <dbReference type="SAM" id="SignalP"/>
    </source>
</evidence>
<keyword evidence="2" id="KW-0472">Membrane</keyword>
<keyword evidence="3" id="KW-0732">Signal</keyword>
<reference evidence="4 5" key="1">
    <citation type="journal article" date="2019" name="Int. J. Syst. Evol. Microbiol.">
        <title>The Global Catalogue of Microorganisms (GCM) 10K type strain sequencing project: providing services to taxonomists for standard genome sequencing and annotation.</title>
        <authorList>
            <consortium name="The Broad Institute Genomics Platform"/>
            <consortium name="The Broad Institute Genome Sequencing Center for Infectious Disease"/>
            <person name="Wu L."/>
            <person name="Ma J."/>
        </authorList>
    </citation>
    <scope>NUCLEOTIDE SEQUENCE [LARGE SCALE GENOMIC DNA]</scope>
    <source>
        <strain evidence="4 5">JCM 3325</strain>
    </source>
</reference>
<organism evidence="4 5">
    <name type="scientific">Actinomadura vinacea</name>
    <dbReference type="NCBI Taxonomy" id="115336"/>
    <lineage>
        <taxon>Bacteria</taxon>
        <taxon>Bacillati</taxon>
        <taxon>Actinomycetota</taxon>
        <taxon>Actinomycetes</taxon>
        <taxon>Streptosporangiales</taxon>
        <taxon>Thermomonosporaceae</taxon>
        <taxon>Actinomadura</taxon>
    </lineage>
</organism>
<feature type="chain" id="PRO_5046773337" description="LPXTG cell wall anchor domain-containing protein" evidence="3">
    <location>
        <begin position="27"/>
        <end position="233"/>
    </location>
</feature>
<feature type="region of interest" description="Disordered" evidence="1">
    <location>
        <begin position="169"/>
        <end position="204"/>
    </location>
</feature>
<feature type="transmembrane region" description="Helical" evidence="2">
    <location>
        <begin position="205"/>
        <end position="224"/>
    </location>
</feature>
<comment type="caution">
    <text evidence="4">The sequence shown here is derived from an EMBL/GenBank/DDBJ whole genome shotgun (WGS) entry which is preliminary data.</text>
</comment>
<proteinExistence type="predicted"/>
<keyword evidence="2" id="KW-0812">Transmembrane</keyword>
<evidence type="ECO:0000256" key="2">
    <source>
        <dbReference type="SAM" id="Phobius"/>
    </source>
</evidence>
<dbReference type="EMBL" id="BAAARW010000026">
    <property type="protein sequence ID" value="GAA2441782.1"/>
    <property type="molecule type" value="Genomic_DNA"/>
</dbReference>
<sequence length="233" mass="24189">MRATRLAATGLAAGAMVLGMAAPALATPVPSPVTPGAFCKDEHLGQRGKTKTGELMICVKKPGEKQGRWRDAVPGDDTPAPAPPKPRFTFGYDKVKLSSRRVVPGGSTMFTVTCPNTVSITGNGFTRSPLTVKKAGANRWTATGTFRSSLPDPTTATVVCKGFGSVKFSTSPEKNDGGMKPSKPKIPTGRIDTGDGSTQRGDGSALPAAGLGAFALAGFGAFALRRRTVRERP</sequence>
<feature type="signal peptide" evidence="3">
    <location>
        <begin position="1"/>
        <end position="26"/>
    </location>
</feature>
<gene>
    <name evidence="4" type="ORF">GCM10010191_67560</name>
</gene>
<protein>
    <recommendedName>
        <fullName evidence="6">LPXTG cell wall anchor domain-containing protein</fullName>
    </recommendedName>
</protein>
<name>A0ABN3JZ37_9ACTN</name>
<keyword evidence="2" id="KW-1133">Transmembrane helix</keyword>
<keyword evidence="5" id="KW-1185">Reference proteome</keyword>
<evidence type="ECO:0000313" key="5">
    <source>
        <dbReference type="Proteomes" id="UP001501231"/>
    </source>
</evidence>
<accession>A0ABN3JZ37</accession>
<evidence type="ECO:0000313" key="4">
    <source>
        <dbReference type="EMBL" id="GAA2441782.1"/>
    </source>
</evidence>
<feature type="region of interest" description="Disordered" evidence="1">
    <location>
        <begin position="66"/>
        <end position="86"/>
    </location>
</feature>